<dbReference type="InterPro" id="IPR036527">
    <property type="entry name" value="SCP2_sterol-bd_dom_sf"/>
</dbReference>
<name>A0A4R6NZW5_9GAMM</name>
<dbReference type="OrthoDB" id="5292463at2"/>
<evidence type="ECO:0000313" key="2">
    <source>
        <dbReference type="EMBL" id="TDP30727.1"/>
    </source>
</evidence>
<evidence type="ECO:0000259" key="1">
    <source>
        <dbReference type="Pfam" id="PF02036"/>
    </source>
</evidence>
<dbReference type="EMBL" id="SNXI01000015">
    <property type="protein sequence ID" value="TDP30727.1"/>
    <property type="molecule type" value="Genomic_DNA"/>
</dbReference>
<dbReference type="Proteomes" id="UP000295531">
    <property type="component" value="Unassembled WGS sequence"/>
</dbReference>
<organism evidence="2 3">
    <name type="scientific">Idiomarina aquatica</name>
    <dbReference type="NCBI Taxonomy" id="1327752"/>
    <lineage>
        <taxon>Bacteria</taxon>
        <taxon>Pseudomonadati</taxon>
        <taxon>Pseudomonadota</taxon>
        <taxon>Gammaproteobacteria</taxon>
        <taxon>Alteromonadales</taxon>
        <taxon>Idiomarinaceae</taxon>
        <taxon>Idiomarina</taxon>
    </lineage>
</organism>
<evidence type="ECO:0000313" key="3">
    <source>
        <dbReference type="Proteomes" id="UP000295531"/>
    </source>
</evidence>
<protein>
    <submittedName>
        <fullName evidence="2">SCP-2 sterol transfer family protein</fullName>
    </submittedName>
</protein>
<dbReference type="RefSeq" id="WP_133540281.1">
    <property type="nucleotide sequence ID" value="NZ_SNXI01000015.1"/>
</dbReference>
<accession>A0A4R6NZW5</accession>
<dbReference type="SUPFAM" id="SSF55718">
    <property type="entry name" value="SCP-like"/>
    <property type="match status" value="1"/>
</dbReference>
<reference evidence="2 3" key="1">
    <citation type="submission" date="2019-03" db="EMBL/GenBank/DDBJ databases">
        <title>Freshwater and sediment microbial communities from various areas in North America, analyzing microbe dynamics in response to fracking.</title>
        <authorList>
            <person name="Lamendella R."/>
        </authorList>
    </citation>
    <scope>NUCLEOTIDE SEQUENCE [LARGE SCALE GENOMIC DNA]</scope>
    <source>
        <strain evidence="2 3">18_TX</strain>
    </source>
</reference>
<comment type="caution">
    <text evidence="2">The sequence shown here is derived from an EMBL/GenBank/DDBJ whole genome shotgun (WGS) entry which is preliminary data.</text>
</comment>
<dbReference type="Gene3D" id="3.30.1050.10">
    <property type="entry name" value="SCP2 sterol-binding domain"/>
    <property type="match status" value="1"/>
</dbReference>
<dbReference type="AlphaFoldDB" id="A0A4R6NZW5"/>
<dbReference type="Pfam" id="PF02036">
    <property type="entry name" value="SCP2"/>
    <property type="match status" value="1"/>
</dbReference>
<feature type="domain" description="SCP2" evidence="1">
    <location>
        <begin position="31"/>
        <end position="131"/>
    </location>
</feature>
<proteinExistence type="predicted"/>
<sequence>MDTNNGVMRLLNQCAKAHRWLPENAKFKPFEQLLNRLFRQEVIDDELAFLTDKNVLITFSDIDLSFAISLENKRIKVNPPRQSSDASMSAKSTDFLLLIHNKVDPDTLFFRRQLRVEGDTELGLSLKNFLDTIEVDQKLPQPIFKLDDKLASYLQRRKDGIITAS</sequence>
<gene>
    <name evidence="2" type="ORF">DEU29_11510</name>
</gene>
<dbReference type="InterPro" id="IPR003033">
    <property type="entry name" value="SCP2_sterol-bd_dom"/>
</dbReference>
<keyword evidence="3" id="KW-1185">Reference proteome</keyword>